<dbReference type="GO" id="GO:0016567">
    <property type="term" value="P:protein ubiquitination"/>
    <property type="evidence" value="ECO:0007669"/>
    <property type="project" value="TreeGrafter"/>
</dbReference>
<dbReference type="PROSITE" id="PS50089">
    <property type="entry name" value="ZF_RING_2"/>
    <property type="match status" value="1"/>
</dbReference>
<feature type="transmembrane region" description="Helical" evidence="6">
    <location>
        <begin position="301"/>
        <end position="327"/>
    </location>
</feature>
<keyword evidence="9" id="KW-1185">Reference proteome</keyword>
<evidence type="ECO:0000313" key="8">
    <source>
        <dbReference type="EMBL" id="KAJ8377930.1"/>
    </source>
</evidence>
<keyword evidence="6" id="KW-1133">Transmembrane helix</keyword>
<evidence type="ECO:0000256" key="6">
    <source>
        <dbReference type="SAM" id="Phobius"/>
    </source>
</evidence>
<keyword evidence="2 4" id="KW-0863">Zinc-finger</keyword>
<protein>
    <recommendedName>
        <fullName evidence="7">RING-type domain-containing protein</fullName>
    </recommendedName>
</protein>
<name>A0AAD7W369_9TELE</name>
<dbReference type="Proteomes" id="UP001221898">
    <property type="component" value="Unassembled WGS sequence"/>
</dbReference>
<dbReference type="InterPro" id="IPR013083">
    <property type="entry name" value="Znf_RING/FYVE/PHD"/>
</dbReference>
<dbReference type="PANTHER" id="PTHR22791">
    <property type="entry name" value="RING-TYPE DOMAIN-CONTAINING PROTEIN"/>
    <property type="match status" value="1"/>
</dbReference>
<accession>A0AAD7W369</accession>
<dbReference type="SUPFAM" id="SSF57850">
    <property type="entry name" value="RING/U-box"/>
    <property type="match status" value="1"/>
</dbReference>
<dbReference type="PANTHER" id="PTHR22791:SF9">
    <property type="entry name" value="RING FINGER PROTEIN 183"/>
    <property type="match status" value="1"/>
</dbReference>
<dbReference type="Gene3D" id="3.30.40.10">
    <property type="entry name" value="Zinc/RING finger domain, C3HC4 (zinc finger)"/>
    <property type="match status" value="1"/>
</dbReference>
<dbReference type="AlphaFoldDB" id="A0AAD7W369"/>
<feature type="region of interest" description="Disordered" evidence="5">
    <location>
        <begin position="333"/>
        <end position="355"/>
    </location>
</feature>
<reference evidence="8" key="1">
    <citation type="journal article" date="2023" name="Science">
        <title>Genome structures resolve the early diversification of teleost fishes.</title>
        <authorList>
            <person name="Parey E."/>
            <person name="Louis A."/>
            <person name="Montfort J."/>
            <person name="Bouchez O."/>
            <person name="Roques C."/>
            <person name="Iampietro C."/>
            <person name="Lluch J."/>
            <person name="Castinel A."/>
            <person name="Donnadieu C."/>
            <person name="Desvignes T."/>
            <person name="Floi Bucao C."/>
            <person name="Jouanno E."/>
            <person name="Wen M."/>
            <person name="Mejri S."/>
            <person name="Dirks R."/>
            <person name="Jansen H."/>
            <person name="Henkel C."/>
            <person name="Chen W.J."/>
            <person name="Zahm M."/>
            <person name="Cabau C."/>
            <person name="Klopp C."/>
            <person name="Thompson A.W."/>
            <person name="Robinson-Rechavi M."/>
            <person name="Braasch I."/>
            <person name="Lecointre G."/>
            <person name="Bobe J."/>
            <person name="Postlethwait J.H."/>
            <person name="Berthelot C."/>
            <person name="Roest Crollius H."/>
            <person name="Guiguen Y."/>
        </authorList>
    </citation>
    <scope>NUCLEOTIDE SEQUENCE</scope>
    <source>
        <strain evidence="8">NC1722</strain>
    </source>
</reference>
<dbReference type="InterPro" id="IPR017907">
    <property type="entry name" value="Znf_RING_CS"/>
</dbReference>
<dbReference type="GO" id="GO:0008270">
    <property type="term" value="F:zinc ion binding"/>
    <property type="evidence" value="ECO:0007669"/>
    <property type="project" value="UniProtKB-KW"/>
</dbReference>
<feature type="compositionally biased region" description="Basic and acidic residues" evidence="5">
    <location>
        <begin position="44"/>
        <end position="78"/>
    </location>
</feature>
<feature type="domain" description="RING-type" evidence="7">
    <location>
        <begin position="142"/>
        <end position="189"/>
    </location>
</feature>
<proteinExistence type="predicted"/>
<feature type="region of interest" description="Disordered" evidence="5">
    <location>
        <begin position="24"/>
        <end position="133"/>
    </location>
</feature>
<keyword evidence="6" id="KW-0472">Membrane</keyword>
<evidence type="ECO:0000256" key="5">
    <source>
        <dbReference type="SAM" id="MobiDB-lite"/>
    </source>
</evidence>
<dbReference type="SMART" id="SM00184">
    <property type="entry name" value="RING"/>
    <property type="match status" value="1"/>
</dbReference>
<evidence type="ECO:0000256" key="4">
    <source>
        <dbReference type="PROSITE-ProRule" id="PRU00175"/>
    </source>
</evidence>
<dbReference type="Pfam" id="PF13445">
    <property type="entry name" value="zf-RING_UBOX"/>
    <property type="match status" value="1"/>
</dbReference>
<keyword evidence="1" id="KW-0479">Metal-binding</keyword>
<dbReference type="InterPro" id="IPR051435">
    <property type="entry name" value="RING_finger_E3_ubiq-ligases"/>
</dbReference>
<evidence type="ECO:0000259" key="7">
    <source>
        <dbReference type="PROSITE" id="PS50089"/>
    </source>
</evidence>
<sequence length="355" mass="39833">MQDFKCHTDWSNWAKHEFFIMSDETERERESGDGSQGANLRAPLNEKPKPDGKSKTSSRPGREKERQRKERGGKERGSRGIGRSRSSDAERRGRETRRRGDQERDRGQRKQRGRSEEVRKKARDSDKRNVDEHRDDIEDTECVVCFCTYDNVFKVPKLLSCGHTFCLECLARINVSSPEVKSLSCPVCRELTDLPHGRDLPHLGNNKDIFRKLPPEMQRVQSVRFKRSKGKLVLKSPPPGTIVKPSLTLPSFKKKEQEGQPGDLQLAALEYGHAPATSVDVGRPPNRVRGRLRRLFRSDQCYYAAVASIITVTVALMLVGILAFVVVPHVANNASNGRPPGNNNSIAGNGNDSGP</sequence>
<dbReference type="GO" id="GO:0061630">
    <property type="term" value="F:ubiquitin protein ligase activity"/>
    <property type="evidence" value="ECO:0007669"/>
    <property type="project" value="TreeGrafter"/>
</dbReference>
<dbReference type="PROSITE" id="PS00518">
    <property type="entry name" value="ZF_RING_1"/>
    <property type="match status" value="1"/>
</dbReference>
<dbReference type="EMBL" id="JAINUG010000336">
    <property type="protein sequence ID" value="KAJ8377930.1"/>
    <property type="molecule type" value="Genomic_DNA"/>
</dbReference>
<dbReference type="InterPro" id="IPR027370">
    <property type="entry name" value="Znf-RING_euk"/>
</dbReference>
<keyword evidence="3" id="KW-0862">Zinc</keyword>
<feature type="compositionally biased region" description="Basic and acidic residues" evidence="5">
    <location>
        <begin position="85"/>
        <end position="133"/>
    </location>
</feature>
<comment type="caution">
    <text evidence="8">The sequence shown here is derived from an EMBL/GenBank/DDBJ whole genome shotgun (WGS) entry which is preliminary data.</text>
</comment>
<gene>
    <name evidence="8" type="ORF">AAFF_G00249930</name>
</gene>
<dbReference type="CDD" id="cd16556">
    <property type="entry name" value="RING-HC_RNF183-like"/>
    <property type="match status" value="1"/>
</dbReference>
<evidence type="ECO:0000313" key="9">
    <source>
        <dbReference type="Proteomes" id="UP001221898"/>
    </source>
</evidence>
<evidence type="ECO:0000256" key="3">
    <source>
        <dbReference type="ARBA" id="ARBA00022833"/>
    </source>
</evidence>
<keyword evidence="6" id="KW-0812">Transmembrane</keyword>
<evidence type="ECO:0000256" key="2">
    <source>
        <dbReference type="ARBA" id="ARBA00022771"/>
    </source>
</evidence>
<dbReference type="InterPro" id="IPR001841">
    <property type="entry name" value="Znf_RING"/>
</dbReference>
<evidence type="ECO:0000256" key="1">
    <source>
        <dbReference type="ARBA" id="ARBA00022723"/>
    </source>
</evidence>
<organism evidence="8 9">
    <name type="scientific">Aldrovandia affinis</name>
    <dbReference type="NCBI Taxonomy" id="143900"/>
    <lineage>
        <taxon>Eukaryota</taxon>
        <taxon>Metazoa</taxon>
        <taxon>Chordata</taxon>
        <taxon>Craniata</taxon>
        <taxon>Vertebrata</taxon>
        <taxon>Euteleostomi</taxon>
        <taxon>Actinopterygii</taxon>
        <taxon>Neopterygii</taxon>
        <taxon>Teleostei</taxon>
        <taxon>Notacanthiformes</taxon>
        <taxon>Halosauridae</taxon>
        <taxon>Aldrovandia</taxon>
    </lineage>
</organism>